<organism evidence="1 2">
    <name type="scientific">Paenibacillus solani</name>
    <dbReference type="NCBI Taxonomy" id="1705565"/>
    <lineage>
        <taxon>Bacteria</taxon>
        <taxon>Bacillati</taxon>
        <taxon>Bacillota</taxon>
        <taxon>Bacilli</taxon>
        <taxon>Bacillales</taxon>
        <taxon>Paenibacillaceae</taxon>
        <taxon>Paenibacillus</taxon>
    </lineage>
</organism>
<gene>
    <name evidence="1" type="ORF">AM231_22765</name>
</gene>
<dbReference type="EMBL" id="LIUT01000006">
    <property type="protein sequence ID" value="KOR76768.1"/>
    <property type="molecule type" value="Genomic_DNA"/>
</dbReference>
<keyword evidence="2" id="KW-1185">Reference proteome</keyword>
<evidence type="ECO:0000313" key="2">
    <source>
        <dbReference type="Proteomes" id="UP000036932"/>
    </source>
</evidence>
<sequence length="65" mass="7882">MLKNRLFELALNRFYKIKKSENNSDCRNILRTCPNLHLFKDDLKICLYIVSPRMIKGNQYEEEME</sequence>
<comment type="caution">
    <text evidence="1">The sequence shown here is derived from an EMBL/GenBank/DDBJ whole genome shotgun (WGS) entry which is preliminary data.</text>
</comment>
<dbReference type="PATRIC" id="fig|1705565.3.peg.684"/>
<dbReference type="Proteomes" id="UP000036932">
    <property type="component" value="Unassembled WGS sequence"/>
</dbReference>
<accession>A0A0M1N3N9</accession>
<evidence type="ECO:0000313" key="1">
    <source>
        <dbReference type="EMBL" id="KOR76768.1"/>
    </source>
</evidence>
<dbReference type="AlphaFoldDB" id="A0A0M1N3N9"/>
<proteinExistence type="predicted"/>
<name>A0A0M1N3N9_9BACL</name>
<protein>
    <submittedName>
        <fullName evidence="1">Uncharacterized protein</fullName>
    </submittedName>
</protein>
<reference evidence="2" key="1">
    <citation type="submission" date="2015-08" db="EMBL/GenBank/DDBJ databases">
        <title>Genome sequencing project for genomic taxonomy and phylogenomics of Bacillus-like bacteria.</title>
        <authorList>
            <person name="Liu B."/>
            <person name="Wang J."/>
            <person name="Zhu Y."/>
            <person name="Liu G."/>
            <person name="Chen Q."/>
            <person name="Chen Z."/>
            <person name="Lan J."/>
            <person name="Che J."/>
            <person name="Ge C."/>
            <person name="Shi H."/>
            <person name="Pan Z."/>
            <person name="Liu X."/>
        </authorList>
    </citation>
    <scope>NUCLEOTIDE SEQUENCE [LARGE SCALE GENOMIC DNA]</scope>
    <source>
        <strain evidence="2">FJAT-22460</strain>
    </source>
</reference>